<dbReference type="SMART" id="SM00256">
    <property type="entry name" value="FBOX"/>
    <property type="match status" value="1"/>
</dbReference>
<evidence type="ECO:0000256" key="1">
    <source>
        <dbReference type="ARBA" id="ARBA00022574"/>
    </source>
</evidence>
<dbReference type="Pfam" id="PF12937">
    <property type="entry name" value="F-box-like"/>
    <property type="match status" value="1"/>
</dbReference>
<dbReference type="STRING" id="451379.A0A0N5ASG1"/>
<dbReference type="PROSITE" id="PS50181">
    <property type="entry name" value="FBOX"/>
    <property type="match status" value="1"/>
</dbReference>
<dbReference type="InterPro" id="IPR001810">
    <property type="entry name" value="F-box_dom"/>
</dbReference>
<sequence length="393" mass="44671">MVRTGESPKLNELPREIIIMILNYIPSEELWQNIRKTCRLFHDLLLHSYFWFNRTQCLGFEPRLCGIGDDSLHIIRCCIDLEKQRKLWTKERLGQYLSALGHTATVDALQFFSSSDGSRFCVSGSRDRSLVLWDIENMVVNEKVVWKVATYDLAHQGWIWSVSVSDSEIFCSCGWDRCVKRWQIAKGSMEVTNSTVCSGTVLRVLCDKDTVFYSTFDRKVGLMDARLGLNIVAEAKFHKDSVLDLAHLQNSPYLYSCGEDSRILCIDQRTWKVVKSLKLPASPRTLSLDAQSLLCGTADGKMITLDVENFTCVGEVIASPLCQVLQVQLTPACQICITRERGFCMYTAGKKPTLLAESNDFETELARVNRFFDLHNDDLAITCGDGQIMFWVH</sequence>
<proteinExistence type="predicted"/>
<dbReference type="InterPro" id="IPR036322">
    <property type="entry name" value="WD40_repeat_dom_sf"/>
</dbReference>
<dbReference type="SUPFAM" id="SSF81383">
    <property type="entry name" value="F-box domain"/>
    <property type="match status" value="1"/>
</dbReference>
<dbReference type="Gene3D" id="2.130.10.10">
    <property type="entry name" value="YVTN repeat-like/Quinoprotein amine dehydrogenase"/>
    <property type="match status" value="2"/>
</dbReference>
<dbReference type="AlphaFoldDB" id="A0A0N5ASG1"/>
<dbReference type="PROSITE" id="PS50294">
    <property type="entry name" value="WD_REPEATS_REGION"/>
    <property type="match status" value="1"/>
</dbReference>
<evidence type="ECO:0000256" key="3">
    <source>
        <dbReference type="PROSITE-ProRule" id="PRU00221"/>
    </source>
</evidence>
<dbReference type="InterPro" id="IPR036047">
    <property type="entry name" value="F-box-like_dom_sf"/>
</dbReference>
<dbReference type="PROSITE" id="PS00678">
    <property type="entry name" value="WD_REPEATS_1"/>
    <property type="match status" value="1"/>
</dbReference>
<keyword evidence="1 3" id="KW-0853">WD repeat</keyword>
<keyword evidence="5" id="KW-1185">Reference proteome</keyword>
<name>A0A0N5ASG1_9BILA</name>
<dbReference type="Proteomes" id="UP000046393">
    <property type="component" value="Unplaced"/>
</dbReference>
<dbReference type="InterPro" id="IPR015943">
    <property type="entry name" value="WD40/YVTN_repeat-like_dom_sf"/>
</dbReference>
<dbReference type="PROSITE" id="PS50082">
    <property type="entry name" value="WD_REPEATS_2"/>
    <property type="match status" value="1"/>
</dbReference>
<dbReference type="SUPFAM" id="SSF50978">
    <property type="entry name" value="WD40 repeat-like"/>
    <property type="match status" value="1"/>
</dbReference>
<feature type="domain" description="F-box" evidence="4">
    <location>
        <begin position="7"/>
        <end position="54"/>
    </location>
</feature>
<dbReference type="Pfam" id="PF00400">
    <property type="entry name" value="WD40"/>
    <property type="match status" value="3"/>
</dbReference>
<dbReference type="SMART" id="SM00320">
    <property type="entry name" value="WD40"/>
    <property type="match status" value="3"/>
</dbReference>
<dbReference type="InterPro" id="IPR019775">
    <property type="entry name" value="WD40_repeat_CS"/>
</dbReference>
<evidence type="ECO:0000259" key="4">
    <source>
        <dbReference type="PROSITE" id="PS50181"/>
    </source>
</evidence>
<dbReference type="InterPro" id="IPR001680">
    <property type="entry name" value="WD40_rpt"/>
</dbReference>
<evidence type="ECO:0000313" key="5">
    <source>
        <dbReference type="Proteomes" id="UP000046393"/>
    </source>
</evidence>
<dbReference type="PANTHER" id="PTHR19855:SF34">
    <property type="entry name" value="F-BOX_WD REPEAT-CONTAINING PROTEIN 9"/>
    <property type="match status" value="1"/>
</dbReference>
<feature type="repeat" description="WD" evidence="3">
    <location>
        <begin position="99"/>
        <end position="137"/>
    </location>
</feature>
<reference evidence="6" key="1">
    <citation type="submission" date="2017-02" db="UniProtKB">
        <authorList>
            <consortium name="WormBaseParasite"/>
        </authorList>
    </citation>
    <scope>IDENTIFICATION</scope>
</reference>
<keyword evidence="2" id="KW-0677">Repeat</keyword>
<organism evidence="5 6">
    <name type="scientific">Syphacia muris</name>
    <dbReference type="NCBI Taxonomy" id="451379"/>
    <lineage>
        <taxon>Eukaryota</taxon>
        <taxon>Metazoa</taxon>
        <taxon>Ecdysozoa</taxon>
        <taxon>Nematoda</taxon>
        <taxon>Chromadorea</taxon>
        <taxon>Rhabditida</taxon>
        <taxon>Spirurina</taxon>
        <taxon>Oxyuridomorpha</taxon>
        <taxon>Oxyuroidea</taxon>
        <taxon>Oxyuridae</taxon>
        <taxon>Syphacia</taxon>
    </lineage>
</organism>
<dbReference type="WBParaSite" id="SMUV_0000772501-mRNA-1">
    <property type="protein sequence ID" value="SMUV_0000772501-mRNA-1"/>
    <property type="gene ID" value="SMUV_0000772501"/>
</dbReference>
<evidence type="ECO:0000256" key="2">
    <source>
        <dbReference type="ARBA" id="ARBA00022737"/>
    </source>
</evidence>
<dbReference type="Gene3D" id="1.20.1280.50">
    <property type="match status" value="1"/>
</dbReference>
<protein>
    <submittedName>
        <fullName evidence="6">F-box domain-containing protein</fullName>
    </submittedName>
</protein>
<evidence type="ECO:0000313" key="6">
    <source>
        <dbReference type="WBParaSite" id="SMUV_0000772501-mRNA-1"/>
    </source>
</evidence>
<dbReference type="PANTHER" id="PTHR19855">
    <property type="entry name" value="WD40 REPEAT PROTEIN 12, 37"/>
    <property type="match status" value="1"/>
</dbReference>
<accession>A0A0N5ASG1</accession>